<evidence type="ECO:0000256" key="1">
    <source>
        <dbReference type="SAM" id="Phobius"/>
    </source>
</evidence>
<dbReference type="GO" id="GO:0080120">
    <property type="term" value="P:CAAX-box protein maturation"/>
    <property type="evidence" value="ECO:0007669"/>
    <property type="project" value="UniProtKB-ARBA"/>
</dbReference>
<dbReference type="PATRIC" id="fig|237368.3.peg.2897"/>
<dbReference type="InterPro" id="IPR014346">
    <property type="entry name" value="Prenyl_protease-related"/>
</dbReference>
<dbReference type="GO" id="GO:0004175">
    <property type="term" value="F:endopeptidase activity"/>
    <property type="evidence" value="ECO:0007669"/>
    <property type="project" value="UniProtKB-ARBA"/>
</dbReference>
<name>A0A0B0ELI8_9BACT</name>
<feature type="transmembrane region" description="Helical" evidence="1">
    <location>
        <begin position="166"/>
        <end position="183"/>
    </location>
</feature>
<dbReference type="Pfam" id="PF02517">
    <property type="entry name" value="Rce1-like"/>
    <property type="match status" value="1"/>
</dbReference>
<keyword evidence="1" id="KW-1133">Transmembrane helix</keyword>
<keyword evidence="3" id="KW-0378">Hydrolase</keyword>
<evidence type="ECO:0000313" key="4">
    <source>
        <dbReference type="Proteomes" id="UP000030652"/>
    </source>
</evidence>
<dbReference type="GO" id="GO:0006508">
    <property type="term" value="P:proteolysis"/>
    <property type="evidence" value="ECO:0007669"/>
    <property type="project" value="UniProtKB-KW"/>
</dbReference>
<protein>
    <submittedName>
        <fullName evidence="3">CAAX amino terminal protease self-immunity</fullName>
    </submittedName>
</protein>
<dbReference type="AlphaFoldDB" id="A0A0B0ELI8"/>
<keyword evidence="1" id="KW-0812">Transmembrane</keyword>
<evidence type="ECO:0000259" key="2">
    <source>
        <dbReference type="Pfam" id="PF02517"/>
    </source>
</evidence>
<keyword evidence="3" id="KW-0645">Protease</keyword>
<reference evidence="3 4" key="1">
    <citation type="submission" date="2014-10" db="EMBL/GenBank/DDBJ databases">
        <title>Draft genome of anammox bacterium scalindua brodae, obtained using differential coverage binning of sequence data from two enrichment reactors.</title>
        <authorList>
            <person name="Speth D.R."/>
            <person name="Russ L."/>
            <person name="Kartal B."/>
            <person name="Op den Camp H.J."/>
            <person name="Dutilh B.E."/>
            <person name="Jetten M.S."/>
        </authorList>
    </citation>
    <scope>NUCLEOTIDE SEQUENCE [LARGE SCALE GENOMIC DNA]</scope>
    <source>
        <strain evidence="3">RU1</strain>
    </source>
</reference>
<feature type="transmembrane region" description="Helical" evidence="1">
    <location>
        <begin position="52"/>
        <end position="69"/>
    </location>
</feature>
<accession>A0A0B0ELI8</accession>
<feature type="transmembrane region" description="Helical" evidence="1">
    <location>
        <begin position="125"/>
        <end position="145"/>
    </location>
</feature>
<dbReference type="InterPro" id="IPR003675">
    <property type="entry name" value="Rce1/LyrA-like_dom"/>
</dbReference>
<keyword evidence="1" id="KW-0472">Membrane</keyword>
<feature type="transmembrane region" description="Helical" evidence="1">
    <location>
        <begin position="189"/>
        <end position="207"/>
    </location>
</feature>
<feature type="transmembrane region" description="Helical" evidence="1">
    <location>
        <begin position="219"/>
        <end position="236"/>
    </location>
</feature>
<dbReference type="eggNOG" id="COG1266">
    <property type="taxonomic scope" value="Bacteria"/>
</dbReference>
<feature type="domain" description="CAAX prenyl protease 2/Lysostaphin resistance protein A-like" evidence="2">
    <location>
        <begin position="134"/>
        <end position="223"/>
    </location>
</feature>
<feature type="transmembrane region" description="Helical" evidence="1">
    <location>
        <begin position="81"/>
        <end position="101"/>
    </location>
</feature>
<proteinExistence type="predicted"/>
<sequence>MLRISDTVKTAWFPRVFPFLLFVTFIALESLIEFISRYYAPLVIVAEYDSYIFYPIKTVLVGIAMLFMWKRYTEINMRNTFSVKNVLVGLMAGAGVFVLWINMDMKFATMSEPKEFNPFIIDNSLFFYLIISFRLFGSSVVVPVFEEIFWRSFIIRYIINPKFENVPVGQFTWLSFVISSIFFGLEHNLWLAGIMAGVSYSLVLYYTRNLVVAMFSHGVTNLLLGIYVLTTGNWQFW</sequence>
<feature type="transmembrane region" description="Helical" evidence="1">
    <location>
        <begin position="12"/>
        <end position="32"/>
    </location>
</feature>
<comment type="caution">
    <text evidence="3">The sequence shown here is derived from an EMBL/GenBank/DDBJ whole genome shotgun (WGS) entry which is preliminary data.</text>
</comment>
<dbReference type="Proteomes" id="UP000030652">
    <property type="component" value="Unassembled WGS sequence"/>
</dbReference>
<gene>
    <name evidence="3" type="ORF">SCABRO_02679</name>
</gene>
<dbReference type="EMBL" id="JRYO01000190">
    <property type="protein sequence ID" value="KHE91570.1"/>
    <property type="molecule type" value="Genomic_DNA"/>
</dbReference>
<dbReference type="NCBIfam" id="TIGR03008">
    <property type="entry name" value="pepcterm_CAAX"/>
    <property type="match status" value="1"/>
</dbReference>
<evidence type="ECO:0000313" key="3">
    <source>
        <dbReference type="EMBL" id="KHE91570.1"/>
    </source>
</evidence>
<organism evidence="3 4">
    <name type="scientific">Candidatus Scalindua brodae</name>
    <dbReference type="NCBI Taxonomy" id="237368"/>
    <lineage>
        <taxon>Bacteria</taxon>
        <taxon>Pseudomonadati</taxon>
        <taxon>Planctomycetota</taxon>
        <taxon>Candidatus Brocadiia</taxon>
        <taxon>Candidatus Brocadiales</taxon>
        <taxon>Candidatus Scalinduaceae</taxon>
        <taxon>Candidatus Scalindua</taxon>
    </lineage>
</organism>